<evidence type="ECO:0000256" key="3">
    <source>
        <dbReference type="ARBA" id="ARBA00023242"/>
    </source>
</evidence>
<dbReference type="InterPro" id="IPR007889">
    <property type="entry name" value="HTH_Psq"/>
</dbReference>
<dbReference type="GO" id="GO:0005634">
    <property type="term" value="C:nucleus"/>
    <property type="evidence" value="ECO:0007669"/>
    <property type="project" value="UniProtKB-SubCell"/>
</dbReference>
<evidence type="ECO:0000256" key="4">
    <source>
        <dbReference type="SAM" id="MobiDB-lite"/>
    </source>
</evidence>
<dbReference type="InterPro" id="IPR006600">
    <property type="entry name" value="HTH_CenpB_DNA-bd_dom"/>
</dbReference>
<comment type="subcellular location">
    <subcellularLocation>
        <location evidence="1">Nucleus</location>
    </subcellularLocation>
</comment>
<sequence length="837" mass="92970">MPSTAESEGAIQAALEEVCASGLNSNGYPNLSLLKAAANYGVSRTTLTARWNGRLTRQEAHIPQQLLPPPQENLIKEWLKALACHSIPVSPKTLAKYATIISGKTVGPTWSDNFHTRHPDIKARWTTGLECCRAKALNCPQVTEFFAILEDVIRKFEITPSNIYNMDEKGVQLGIGKRMLALVDHDQKSVNQLESGDRELVTVIEAVCADGSFLPPSVIFKGKRRNLEWGRNNPCGASISVSENGWTDMELGFKWLVDDFEPATAARNLSNGWRLLILDRHNSHCTYEFVTFCEKHRIALICLPSHTTHRLQPCNVGVFGPLASCWKAVVNEHSRNGFQIEKSNFLSLYSEAHIRAFTDETIRSAFRKTGIWPFDPSIIEDAAFELALNTTTQAALPTAVTLPPILQVVYTDSMTFAATSDSSTPSPSPSPSPSSASPSAPQSSTSSPPTPSPDSSPSTPSPDSSPSTPSPDLSPSTPSPDLSPSTPSPNSSPSMPSPDSSPLTPSSTSAITDVSAQTQYEYVLAEFPSPMKRTARYADYVRKNKQMTEWAMKAKDQIVRDYAEKELFEHENGRIRQQLFAKKQAPRTSRAADGGPRHMTCKDTIMVLAKKDFTDQMKLVYEEASEIFKERKAKIKAYEKELKDEHDCIERERKAEERAAKKAEADAEKARLAEAKKMERVAKKVAADAKKLKLAEEKKRQKEIEREGKRQQKIIEDKEKRQRREVEKVAKKAERAAKKADTEPELFISDRSDSDDFKSINEIRELVDSIKSCCRHLDVSDAIHPQPDDPADQCIGASQTSDGDQLRPVNGGRDASNDLLEPIQRSSRQLREKARSH</sequence>
<dbReference type="PANTHER" id="PTHR19303:SF74">
    <property type="entry name" value="POGO TRANSPOSABLE ELEMENT WITH KRAB DOMAIN"/>
    <property type="match status" value="1"/>
</dbReference>
<comment type="caution">
    <text evidence="6">The sequence shown here is derived from an EMBL/GenBank/DDBJ whole genome shotgun (WGS) entry which is preliminary data.</text>
</comment>
<dbReference type="AlphaFoldDB" id="A0AAD5W603"/>
<organism evidence="6 7">
    <name type="scientific">Leucocoprinus birnbaumii</name>
    <dbReference type="NCBI Taxonomy" id="56174"/>
    <lineage>
        <taxon>Eukaryota</taxon>
        <taxon>Fungi</taxon>
        <taxon>Dikarya</taxon>
        <taxon>Basidiomycota</taxon>
        <taxon>Agaricomycotina</taxon>
        <taxon>Agaricomycetes</taxon>
        <taxon>Agaricomycetidae</taxon>
        <taxon>Agaricales</taxon>
        <taxon>Agaricineae</taxon>
        <taxon>Agaricaceae</taxon>
        <taxon>Leucocoprinus</taxon>
    </lineage>
</organism>
<dbReference type="Proteomes" id="UP001213000">
    <property type="component" value="Unassembled WGS sequence"/>
</dbReference>
<dbReference type="PROSITE" id="PS51253">
    <property type="entry name" value="HTH_CENPB"/>
    <property type="match status" value="1"/>
</dbReference>
<evidence type="ECO:0000256" key="1">
    <source>
        <dbReference type="ARBA" id="ARBA00004123"/>
    </source>
</evidence>
<feature type="compositionally biased region" description="Low complexity" evidence="4">
    <location>
        <begin position="455"/>
        <end position="509"/>
    </location>
</feature>
<protein>
    <recommendedName>
        <fullName evidence="5">HTH CENPB-type domain-containing protein</fullName>
    </recommendedName>
</protein>
<evidence type="ECO:0000259" key="5">
    <source>
        <dbReference type="PROSITE" id="PS51253"/>
    </source>
</evidence>
<dbReference type="Pfam" id="PF05225">
    <property type="entry name" value="HTH_psq"/>
    <property type="match status" value="1"/>
</dbReference>
<dbReference type="InterPro" id="IPR050863">
    <property type="entry name" value="CenT-Element_Derived"/>
</dbReference>
<keyword evidence="7" id="KW-1185">Reference proteome</keyword>
<accession>A0AAD5W603</accession>
<dbReference type="Pfam" id="PF03184">
    <property type="entry name" value="DDE_1"/>
    <property type="match status" value="1"/>
</dbReference>
<proteinExistence type="predicted"/>
<feature type="compositionally biased region" description="Low complexity" evidence="4">
    <location>
        <begin position="433"/>
        <end position="447"/>
    </location>
</feature>
<keyword evidence="2" id="KW-0238">DNA-binding</keyword>
<name>A0AAD5W603_9AGAR</name>
<keyword evidence="3" id="KW-0539">Nucleus</keyword>
<reference evidence="6" key="1">
    <citation type="submission" date="2022-07" db="EMBL/GenBank/DDBJ databases">
        <title>Genome Sequence of Leucocoprinus birnbaumii.</title>
        <authorList>
            <person name="Buettner E."/>
        </authorList>
    </citation>
    <scope>NUCLEOTIDE SEQUENCE</scope>
    <source>
        <strain evidence="6">VT141</strain>
    </source>
</reference>
<feature type="domain" description="HTH CENPB-type" evidence="5">
    <location>
        <begin position="59"/>
        <end position="124"/>
    </location>
</feature>
<dbReference type="PANTHER" id="PTHR19303">
    <property type="entry name" value="TRANSPOSON"/>
    <property type="match status" value="1"/>
</dbReference>
<feature type="region of interest" description="Disordered" evidence="4">
    <location>
        <begin position="780"/>
        <end position="837"/>
    </location>
</feature>
<feature type="region of interest" description="Disordered" evidence="4">
    <location>
        <begin position="418"/>
        <end position="509"/>
    </location>
</feature>
<dbReference type="GO" id="GO:0003677">
    <property type="term" value="F:DNA binding"/>
    <property type="evidence" value="ECO:0007669"/>
    <property type="project" value="UniProtKB-KW"/>
</dbReference>
<evidence type="ECO:0000313" key="6">
    <source>
        <dbReference type="EMBL" id="KAJ3576997.1"/>
    </source>
</evidence>
<dbReference type="EMBL" id="JANIEX010000001">
    <property type="protein sequence ID" value="KAJ3576997.1"/>
    <property type="molecule type" value="Genomic_DNA"/>
</dbReference>
<feature type="region of interest" description="Disordered" evidence="4">
    <location>
        <begin position="696"/>
        <end position="754"/>
    </location>
</feature>
<evidence type="ECO:0000256" key="2">
    <source>
        <dbReference type="ARBA" id="ARBA00023125"/>
    </source>
</evidence>
<evidence type="ECO:0000313" key="7">
    <source>
        <dbReference type="Proteomes" id="UP001213000"/>
    </source>
</evidence>
<dbReference type="InterPro" id="IPR004875">
    <property type="entry name" value="DDE_SF_endonuclease_dom"/>
</dbReference>
<gene>
    <name evidence="6" type="ORF">NP233_g9</name>
</gene>